<keyword evidence="9" id="KW-0238">DNA-binding</keyword>
<evidence type="ECO:0000256" key="1">
    <source>
        <dbReference type="ARBA" id="ARBA00004123"/>
    </source>
</evidence>
<dbReference type="CDD" id="cd22920">
    <property type="entry name" value="HFD_CENP-T"/>
    <property type="match status" value="1"/>
</dbReference>
<keyword evidence="10" id="KW-0539">Nucleus</keyword>
<comment type="subunit">
    <text evidence="14">Component of the CENPA-CAD complex, composed of CENPI, CENPK, CENPL, CENPO, CENPP, CENPQ, CENPR and CENPS. The CENPA-CAD complex is probably recruited on centromeres by the CENPA-NAC complex, at least composed of CENPA, CENPC, CENPH, CENPM, CENPN, CENPT and CENPU. Identified in a centromeric complex containing histones H2A, H2B, H3 and H4, and at least CENPA, CENPB, CENPC, CENPT, CENPN, HJURP, SUPT16H, SSRP1 and RSF1. Interacts (via N-terminus) with the NDC80 complex. Heterodimer with CENPW; this dimer coassembles with CENPS-CENPX heterodimers at centromeres to form the tetrameric CENP-T-W-S-X complex.</text>
</comment>
<feature type="compositionally biased region" description="Low complexity" evidence="15">
    <location>
        <begin position="207"/>
        <end position="220"/>
    </location>
</feature>
<keyword evidence="12" id="KW-0137">Centromere</keyword>
<dbReference type="AlphaFoldDB" id="A0A3B3R9C1"/>
<feature type="region of interest" description="Disordered" evidence="15">
    <location>
        <begin position="365"/>
        <end position="817"/>
    </location>
</feature>
<dbReference type="GO" id="GO:0005634">
    <property type="term" value="C:nucleus"/>
    <property type="evidence" value="ECO:0007669"/>
    <property type="project" value="UniProtKB-SubCell"/>
</dbReference>
<feature type="compositionally biased region" description="Polar residues" evidence="15">
    <location>
        <begin position="140"/>
        <end position="151"/>
    </location>
</feature>
<dbReference type="GO" id="GO:0051382">
    <property type="term" value="P:kinetochore assembly"/>
    <property type="evidence" value="ECO:0007669"/>
    <property type="project" value="InterPro"/>
</dbReference>
<keyword evidence="7" id="KW-0498">Mitosis</keyword>
<keyword evidence="11" id="KW-0131">Cell cycle</keyword>
<comment type="similarity">
    <text evidence="3">Belongs to the CENP-T/CNN1 family.</text>
</comment>
<feature type="compositionally biased region" description="Acidic residues" evidence="15">
    <location>
        <begin position="734"/>
        <end position="743"/>
    </location>
</feature>
<dbReference type="SUPFAM" id="SSF47113">
    <property type="entry name" value="Histone-fold"/>
    <property type="match status" value="1"/>
</dbReference>
<keyword evidence="19" id="KW-1185">Reference proteome</keyword>
<feature type="compositionally biased region" description="Basic and acidic residues" evidence="15">
    <location>
        <begin position="196"/>
        <end position="205"/>
    </location>
</feature>
<dbReference type="STRING" id="1676925.ENSPKIP00000015322"/>
<sequence>MDTMDEDVSARVLLKGVLHTELLKTPITRSISRSLQQASVVTRSTRTRQSISGIPSPHVTLRKMMKDRLRESVTRPPAQQTEAATLNRKGVLSAPASPLSLNDDVTPRGLLRGILRTETESSPLVPEPPVRPAVGPAESSLYSNRPSTGTSDLDLPDLTTVNLTMAVRGISRKRPQRNIDLSMFERGLDQGADGIEEPKYDEAHDQSSSSHGSDGPSVLSLKTPHADPQTARRGLRRAVKRRAVDVDDFEQGVQSRLARKQKPDLEHSVASAPGMLSETRGLEKFTLGITDLSVSDASDIIMSSTALYPHPVSMPTVDACSVADKDTVTATQIQRDVEGGAGPLGEGEQGENRGSLWLMAGEVEEEHRDDRVAGEEDAEGVPSCEGDMEEGLMREEDLGGKAGVDVEDAEVRKEAALQGGGEDGVAERVGLDGSQRERSDSQEEEEGGPGKEAAQDGKMTESEGEGLDGSHRERSDSEEEEEGGPGKEAAQDGKMAESEGEGLDGSHRERSDSEEEEEGGPVKEAARDGKMAESEGEGLDGSHRERSDSEEEEEGGPVKEAAWDGKMAESEGEEAACLDTSQGDEQQMLGPEHVTRQRAHRSEGGAKLPEAARRGRGFRSLGAPVRQADTESDGTVEAAGASVGWHSGPEEASRSQTSEGSPPAHSPHTEEPHSRRSSRKPEQSTAGTAAVTPGCSNWESYNIQNKENLSSSQQLESPEAEMRPPSPALSEHSADDDLGDEDRENQQQSGEESEEDGSQSEELSMKTPAFVRQKKATQTPGPAVTPGFLKLVNAQKPSQAPTAQPKRKRQAAATKKETGLPKSYLMSVFKHFAKTSVSSDVYPVLKEVIDKFFSRLSEDLEAYARHAKRKTIELEDVELLLRRQGFVTDSMPLNVLIERYLPQEYRRLLIPVATSGNKVVPKPRR</sequence>
<evidence type="ECO:0000256" key="11">
    <source>
        <dbReference type="ARBA" id="ARBA00023306"/>
    </source>
</evidence>
<feature type="compositionally biased region" description="Basic and acidic residues" evidence="15">
    <location>
        <begin position="365"/>
        <end position="374"/>
    </location>
</feature>
<feature type="region of interest" description="Disordered" evidence="15">
    <location>
        <begin position="119"/>
        <end position="156"/>
    </location>
</feature>
<dbReference type="GO" id="GO:0003677">
    <property type="term" value="F:DNA binding"/>
    <property type="evidence" value="ECO:0007669"/>
    <property type="project" value="UniProtKB-KW"/>
</dbReference>
<dbReference type="InterPro" id="IPR009072">
    <property type="entry name" value="Histone-fold"/>
</dbReference>
<evidence type="ECO:0000256" key="6">
    <source>
        <dbReference type="ARBA" id="ARBA00022618"/>
    </source>
</evidence>
<feature type="domain" description="CENP-T/Histone H4 histone fold" evidence="16">
    <location>
        <begin position="820"/>
        <end position="912"/>
    </location>
</feature>
<dbReference type="KEGG" id="pki:111847155"/>
<evidence type="ECO:0000256" key="9">
    <source>
        <dbReference type="ARBA" id="ARBA00023125"/>
    </source>
</evidence>
<feature type="compositionally biased region" description="Basic and acidic residues" evidence="15">
    <location>
        <begin position="425"/>
        <end position="441"/>
    </location>
</feature>
<dbReference type="GO" id="GO:0000278">
    <property type="term" value="P:mitotic cell cycle"/>
    <property type="evidence" value="ECO:0007669"/>
    <property type="project" value="TreeGrafter"/>
</dbReference>
<comment type="subcellular location">
    <subcellularLocation>
        <location evidence="2">Chromosome</location>
        <location evidence="2">Centromere</location>
        <location evidence="2">Kinetochore</location>
    </subcellularLocation>
    <subcellularLocation>
        <location evidence="1">Nucleus</location>
    </subcellularLocation>
</comment>
<dbReference type="GeneTree" id="ENSGT00390000003044"/>
<feature type="compositionally biased region" description="Basic and acidic residues" evidence="15">
    <location>
        <begin position="667"/>
        <end position="682"/>
    </location>
</feature>
<evidence type="ECO:0000256" key="4">
    <source>
        <dbReference type="ARBA" id="ARBA00016401"/>
    </source>
</evidence>
<evidence type="ECO:0000256" key="7">
    <source>
        <dbReference type="ARBA" id="ARBA00022776"/>
    </source>
</evidence>
<dbReference type="Pfam" id="PF16171">
    <property type="entry name" value="CENP-T_N"/>
    <property type="match status" value="1"/>
</dbReference>
<accession>A0A3B3R9C1</accession>
<evidence type="ECO:0000256" key="13">
    <source>
        <dbReference type="ARBA" id="ARBA00045461"/>
    </source>
</evidence>
<name>A0A3B3R9C1_9TELE</name>
<dbReference type="GO" id="GO:0007059">
    <property type="term" value="P:chromosome segregation"/>
    <property type="evidence" value="ECO:0007669"/>
    <property type="project" value="TreeGrafter"/>
</dbReference>
<comment type="function">
    <text evidence="13">Component of the CENPA-NAC (nucleosome-associated) complex, a complex that plays a central role in assembly of kinetochore proteins, mitotic progression and chromosome segregation. The CENPA-NAC complex recruits the CENPA-CAD (nucleosome distal) complex and may be involved in incorporation of newly synthesized CENPA into centromeres. Part of a nucleosome-associated complex that binds specifically to histone H3-containing nucleosomes at the centromere, as opposed to nucleosomes containing CENPA. Component of the heterotetrameric CENP-T-W-S-X complex that binds and supercoils DNA, and plays an important role in kinetochore assembly. CENPT has a fundamental role in kinetochore assembly and function. It is one of the inner kinetochore proteins, with most further proteins binding downstream. Required for normal chromosome organization and normal progress through mitosis.</text>
</comment>
<evidence type="ECO:0000256" key="3">
    <source>
        <dbReference type="ARBA" id="ARBA00010137"/>
    </source>
</evidence>
<dbReference type="GO" id="GO:0000776">
    <property type="term" value="C:kinetochore"/>
    <property type="evidence" value="ECO:0007669"/>
    <property type="project" value="UniProtKB-KW"/>
</dbReference>
<evidence type="ECO:0000256" key="15">
    <source>
        <dbReference type="SAM" id="MobiDB-lite"/>
    </source>
</evidence>
<evidence type="ECO:0000259" key="16">
    <source>
        <dbReference type="Pfam" id="PF15511"/>
    </source>
</evidence>
<reference evidence="18" key="2">
    <citation type="submission" date="2025-09" db="UniProtKB">
        <authorList>
            <consortium name="Ensembl"/>
        </authorList>
    </citation>
    <scope>IDENTIFICATION</scope>
</reference>
<dbReference type="PANTHER" id="PTHR46904:SF1">
    <property type="entry name" value="CENTROMERE PROTEIN T"/>
    <property type="match status" value="1"/>
</dbReference>
<dbReference type="GO" id="GO:0051301">
    <property type="term" value="P:cell division"/>
    <property type="evidence" value="ECO:0007669"/>
    <property type="project" value="UniProtKB-KW"/>
</dbReference>
<dbReference type="CTD" id="80152"/>
<feature type="region of interest" description="Disordered" evidence="15">
    <location>
        <begin position="191"/>
        <end position="236"/>
    </location>
</feature>
<feature type="compositionally biased region" description="Basic and acidic residues" evidence="15">
    <location>
        <begin position="520"/>
        <end position="533"/>
    </location>
</feature>
<dbReference type="Proteomes" id="UP000261540">
    <property type="component" value="Unplaced"/>
</dbReference>
<keyword evidence="6" id="KW-0132">Cell division</keyword>
<dbReference type="Pfam" id="PF15511">
    <property type="entry name" value="CENP-T_C"/>
    <property type="match status" value="1"/>
</dbReference>
<dbReference type="InterPro" id="IPR028255">
    <property type="entry name" value="CENP-T"/>
</dbReference>
<evidence type="ECO:0000256" key="5">
    <source>
        <dbReference type="ARBA" id="ARBA00022454"/>
    </source>
</evidence>
<organism evidence="18 19">
    <name type="scientific">Paramormyrops kingsleyae</name>
    <dbReference type="NCBI Taxonomy" id="1676925"/>
    <lineage>
        <taxon>Eukaryota</taxon>
        <taxon>Metazoa</taxon>
        <taxon>Chordata</taxon>
        <taxon>Craniata</taxon>
        <taxon>Vertebrata</taxon>
        <taxon>Euteleostomi</taxon>
        <taxon>Actinopterygii</taxon>
        <taxon>Neopterygii</taxon>
        <taxon>Teleostei</taxon>
        <taxon>Osteoglossocephala</taxon>
        <taxon>Osteoglossomorpha</taxon>
        <taxon>Osteoglossiformes</taxon>
        <taxon>Mormyridae</taxon>
        <taxon>Paramormyrops</taxon>
    </lineage>
</organism>
<evidence type="ECO:0000256" key="8">
    <source>
        <dbReference type="ARBA" id="ARBA00022838"/>
    </source>
</evidence>
<evidence type="ECO:0000256" key="2">
    <source>
        <dbReference type="ARBA" id="ARBA00004629"/>
    </source>
</evidence>
<evidence type="ECO:0000256" key="12">
    <source>
        <dbReference type="ARBA" id="ARBA00023328"/>
    </source>
</evidence>
<dbReference type="PANTHER" id="PTHR46904">
    <property type="entry name" value="CENTROMERE PROTEIN T"/>
    <property type="match status" value="1"/>
</dbReference>
<dbReference type="Ensembl" id="ENSPKIT00000039785.1">
    <property type="protein sequence ID" value="ENSPKIP00000015322.1"/>
    <property type="gene ID" value="ENSPKIG00000002084.1"/>
</dbReference>
<evidence type="ECO:0000259" key="17">
    <source>
        <dbReference type="Pfam" id="PF16171"/>
    </source>
</evidence>
<dbReference type="OrthoDB" id="10071681at2759"/>
<feature type="domain" description="Centromere kinetochore component CENP-T N-terminal" evidence="17">
    <location>
        <begin position="3"/>
        <end position="257"/>
    </location>
</feature>
<dbReference type="GO" id="GO:0046982">
    <property type="term" value="F:protein heterodimerization activity"/>
    <property type="evidence" value="ECO:0007669"/>
    <property type="project" value="InterPro"/>
</dbReference>
<evidence type="ECO:0000313" key="19">
    <source>
        <dbReference type="Proteomes" id="UP000261540"/>
    </source>
</evidence>
<feature type="compositionally biased region" description="Polar residues" evidence="15">
    <location>
        <begin position="694"/>
        <end position="716"/>
    </location>
</feature>
<keyword evidence="5" id="KW-0158">Chromosome</keyword>
<evidence type="ECO:0000256" key="14">
    <source>
        <dbReference type="ARBA" id="ARBA00046865"/>
    </source>
</evidence>
<feature type="region of interest" description="Disordered" evidence="15">
    <location>
        <begin position="249"/>
        <end position="268"/>
    </location>
</feature>
<keyword evidence="8" id="KW-0995">Kinetochore</keyword>
<dbReference type="Gene3D" id="1.10.20.10">
    <property type="entry name" value="Histone, subunit A"/>
    <property type="match status" value="1"/>
</dbReference>
<reference evidence="18" key="1">
    <citation type="submission" date="2025-08" db="UniProtKB">
        <authorList>
            <consortium name="Ensembl"/>
        </authorList>
    </citation>
    <scope>IDENTIFICATION</scope>
</reference>
<evidence type="ECO:0000313" key="18">
    <source>
        <dbReference type="Ensembl" id="ENSPKIP00000015322.1"/>
    </source>
</evidence>
<protein>
    <recommendedName>
        <fullName evidence="4">Centromere protein T</fullName>
    </recommendedName>
</protein>
<evidence type="ECO:0000256" key="10">
    <source>
        <dbReference type="ARBA" id="ARBA00023242"/>
    </source>
</evidence>
<dbReference type="InterPro" id="IPR032373">
    <property type="entry name" value="CENP-T_N"/>
</dbReference>
<dbReference type="InterPro" id="IPR035425">
    <property type="entry name" value="CENP-T/H4_C"/>
</dbReference>
<proteinExistence type="inferred from homology"/>